<evidence type="ECO:0000256" key="1">
    <source>
        <dbReference type="SAM" id="MobiDB-lite"/>
    </source>
</evidence>
<accession>A0A2S8BBT6</accession>
<organism evidence="2 3">
    <name type="scientific">Mycobacterium talmoniae</name>
    <dbReference type="NCBI Taxonomy" id="1858794"/>
    <lineage>
        <taxon>Bacteria</taxon>
        <taxon>Bacillati</taxon>
        <taxon>Actinomycetota</taxon>
        <taxon>Actinomycetes</taxon>
        <taxon>Mycobacteriales</taxon>
        <taxon>Mycobacteriaceae</taxon>
        <taxon>Mycobacterium</taxon>
    </lineage>
</organism>
<feature type="region of interest" description="Disordered" evidence="1">
    <location>
        <begin position="81"/>
        <end position="106"/>
    </location>
</feature>
<name>A0A2S8BBT6_9MYCO</name>
<evidence type="ECO:0000313" key="2">
    <source>
        <dbReference type="EMBL" id="PQM44113.1"/>
    </source>
</evidence>
<feature type="compositionally biased region" description="Polar residues" evidence="1">
    <location>
        <begin position="1"/>
        <end position="18"/>
    </location>
</feature>
<protein>
    <submittedName>
        <fullName evidence="2">Uncharacterized protein</fullName>
    </submittedName>
</protein>
<gene>
    <name evidence="2" type="ORF">C1Y40_05728</name>
</gene>
<dbReference type="AlphaFoldDB" id="A0A2S8BBT6"/>
<sequence>MLASVASSTTAAQCNTPRTGRPDAVAAATIRSAVPGSAISPHSTSIWVPRWRIRSIACCAWPLGDERPLRMMRPQPAAAIFSARNKPKPPRPPVMTYAPSPRNTAA</sequence>
<reference evidence="2 3" key="1">
    <citation type="journal article" date="2017" name="Int. J. Syst. Evol. Microbiol.">
        <title>Mycobacterium talmoniae sp. nov., a slowly growing mycobacterium isolated from human respiratory samples.</title>
        <authorList>
            <person name="Davidson R.M."/>
            <person name="DeGroote M.A."/>
            <person name="Marola J.L."/>
            <person name="Buss S."/>
            <person name="Jones V."/>
            <person name="McNeil M.R."/>
            <person name="Freifeld A.G."/>
            <person name="Elaine Epperson L."/>
            <person name="Hasan N.A."/>
            <person name="Jackson M."/>
            <person name="Iwen P.C."/>
            <person name="Salfinger M."/>
            <person name="Strong M."/>
        </authorList>
    </citation>
    <scope>NUCLEOTIDE SEQUENCE [LARGE SCALE GENOMIC DNA]</scope>
    <source>
        <strain evidence="2 3">ATCC BAA-2683</strain>
    </source>
</reference>
<feature type="region of interest" description="Disordered" evidence="1">
    <location>
        <begin position="1"/>
        <end position="22"/>
    </location>
</feature>
<comment type="caution">
    <text evidence="2">The sequence shown here is derived from an EMBL/GenBank/DDBJ whole genome shotgun (WGS) entry which is preliminary data.</text>
</comment>
<dbReference type="Proteomes" id="UP000238296">
    <property type="component" value="Unassembled WGS sequence"/>
</dbReference>
<proteinExistence type="predicted"/>
<evidence type="ECO:0000313" key="3">
    <source>
        <dbReference type="Proteomes" id="UP000238296"/>
    </source>
</evidence>
<dbReference type="EMBL" id="PPEA01000971">
    <property type="protein sequence ID" value="PQM44113.1"/>
    <property type="molecule type" value="Genomic_DNA"/>
</dbReference>